<feature type="transmembrane region" description="Helical" evidence="1">
    <location>
        <begin position="34"/>
        <end position="55"/>
    </location>
</feature>
<reference evidence="2" key="2">
    <citation type="submission" date="2025-09" db="UniProtKB">
        <authorList>
            <consortium name="Ensembl"/>
        </authorList>
    </citation>
    <scope>IDENTIFICATION</scope>
</reference>
<evidence type="ECO:0000256" key="1">
    <source>
        <dbReference type="SAM" id="Phobius"/>
    </source>
</evidence>
<dbReference type="AlphaFoldDB" id="A0A9J8BY23"/>
<accession>A0A9J8BY23</accession>
<dbReference type="Ensembl" id="ENSCCRT00000191371.1">
    <property type="protein sequence ID" value="ENSCCRP00000162327.1"/>
    <property type="gene ID" value="ENSCCRG00000070682.1"/>
</dbReference>
<dbReference type="GeneTree" id="ENSGT00970000197619"/>
<keyword evidence="3" id="KW-1185">Reference proteome</keyword>
<feature type="transmembrane region" description="Helical" evidence="1">
    <location>
        <begin position="7"/>
        <end position="28"/>
    </location>
</feature>
<dbReference type="Proteomes" id="UP001108240">
    <property type="component" value="Unplaced"/>
</dbReference>
<evidence type="ECO:0000313" key="3">
    <source>
        <dbReference type="Proteomes" id="UP001108240"/>
    </source>
</evidence>
<sequence length="129" mass="14788">MYIRSTVSLIVQTCAIVCFSLGFCRHILDTMKRLYFIEPIVAIYAFASFMVYPLVQQYVYRRLWLEITNSSYPVSDNTSQCAANSTSHSRQQDVSYATPVKIVCGLISVGYKYAVRCHRHANNTQYHSP</sequence>
<keyword evidence="1" id="KW-0812">Transmembrane</keyword>
<reference evidence="2" key="1">
    <citation type="submission" date="2025-08" db="UniProtKB">
        <authorList>
            <consortium name="Ensembl"/>
        </authorList>
    </citation>
    <scope>IDENTIFICATION</scope>
</reference>
<name>A0A9J8BY23_CYPCA</name>
<keyword evidence="1" id="KW-0472">Membrane</keyword>
<protein>
    <submittedName>
        <fullName evidence="2">Uncharacterized protein</fullName>
    </submittedName>
</protein>
<evidence type="ECO:0000313" key="2">
    <source>
        <dbReference type="Ensembl" id="ENSCCRP00000162327.1"/>
    </source>
</evidence>
<proteinExistence type="predicted"/>
<organism evidence="2 3">
    <name type="scientific">Cyprinus carpio carpio</name>
    <dbReference type="NCBI Taxonomy" id="630221"/>
    <lineage>
        <taxon>Eukaryota</taxon>
        <taxon>Metazoa</taxon>
        <taxon>Chordata</taxon>
        <taxon>Craniata</taxon>
        <taxon>Vertebrata</taxon>
        <taxon>Euteleostomi</taxon>
        <taxon>Actinopterygii</taxon>
        <taxon>Neopterygii</taxon>
        <taxon>Teleostei</taxon>
        <taxon>Ostariophysi</taxon>
        <taxon>Cypriniformes</taxon>
        <taxon>Cyprinidae</taxon>
        <taxon>Cyprininae</taxon>
        <taxon>Cyprinus</taxon>
    </lineage>
</organism>
<keyword evidence="1" id="KW-1133">Transmembrane helix</keyword>